<evidence type="ECO:0000313" key="2">
    <source>
        <dbReference type="Proteomes" id="UP000463700"/>
    </source>
</evidence>
<organism evidence="1 2">
    <name type="scientific">Paraburkholderia madseniana</name>
    <dbReference type="NCBI Taxonomy" id="2599607"/>
    <lineage>
        <taxon>Bacteria</taxon>
        <taxon>Pseudomonadati</taxon>
        <taxon>Pseudomonadota</taxon>
        <taxon>Betaproteobacteria</taxon>
        <taxon>Burkholderiales</taxon>
        <taxon>Burkholderiaceae</taxon>
        <taxon>Paraburkholderia</taxon>
    </lineage>
</organism>
<dbReference type="RefSeq" id="WP_154561290.1">
    <property type="nucleotide sequence ID" value="NZ_VOSW01000033.1"/>
</dbReference>
<evidence type="ECO:0000313" key="1">
    <source>
        <dbReference type="EMBL" id="KAE8758441.1"/>
    </source>
</evidence>
<dbReference type="Proteomes" id="UP000463700">
    <property type="component" value="Unassembled WGS sequence"/>
</dbReference>
<protein>
    <submittedName>
        <fullName evidence="1">Uncharacterized protein</fullName>
    </submittedName>
</protein>
<sequence>MTIYDAIDEFKRIRPFSLVPAQAFLDTLAPMVQEQLVAGIYIGKDHIHKSPLTPGEEVSRFYTDHLPRDKYADVLAKHGNDAIIHLDKMVQCAEASGFDFGNL</sequence>
<name>A0A6N6WEB8_9BURK</name>
<dbReference type="AlphaFoldDB" id="A0A6N6WEB8"/>
<accession>A0A6N6WEB8</accession>
<proteinExistence type="predicted"/>
<dbReference type="EMBL" id="VOSW01000033">
    <property type="protein sequence ID" value="KAE8758441.1"/>
    <property type="molecule type" value="Genomic_DNA"/>
</dbReference>
<comment type="caution">
    <text evidence="1">The sequence shown here is derived from an EMBL/GenBank/DDBJ whole genome shotgun (WGS) entry which is preliminary data.</text>
</comment>
<dbReference type="OrthoDB" id="9156055at2"/>
<reference evidence="1 2" key="1">
    <citation type="journal article" date="2020" name="Int. J. Syst. Evol. Microbiol.">
        <title>Paraburkholderia madseniana sp. nov., a phenolic acid-degrading bacterium isolated from acidic forest soil.</title>
        <authorList>
            <person name="Wilhelm R.C."/>
            <person name="Murphy S.J.L."/>
            <person name="Feriancek N.M."/>
            <person name="Karasz D.C."/>
            <person name="DeRito C.M."/>
            <person name="Newman J.D."/>
            <person name="Buckley D.H."/>
        </authorList>
    </citation>
    <scope>NUCLEOTIDE SEQUENCE [LARGE SCALE GENOMIC DNA]</scope>
    <source>
        <strain evidence="1 2">RP11</strain>
    </source>
</reference>
<gene>
    <name evidence="1" type="ORF">FSO04_18810</name>
</gene>